<comment type="caution">
    <text evidence="4">The sequence shown here is derived from an EMBL/GenBank/DDBJ whole genome shotgun (WGS) entry which is preliminary data.</text>
</comment>
<evidence type="ECO:0000313" key="5">
    <source>
        <dbReference type="Proteomes" id="UP000298246"/>
    </source>
</evidence>
<dbReference type="Proteomes" id="UP000298246">
    <property type="component" value="Unassembled WGS sequence"/>
</dbReference>
<dbReference type="PANTHER" id="PTHR22550">
    <property type="entry name" value="SPORE GERMINATION PROTEIN"/>
    <property type="match status" value="1"/>
</dbReference>
<dbReference type="GO" id="GO:0009847">
    <property type="term" value="P:spore germination"/>
    <property type="evidence" value="ECO:0007669"/>
    <property type="project" value="InterPro"/>
</dbReference>
<keyword evidence="5" id="KW-1185">Reference proteome</keyword>
<comment type="similarity">
    <text evidence="1">Belongs to the GerABKA family.</text>
</comment>
<name>A0A4Y8Q1R1_9BACL</name>
<dbReference type="InterPro" id="IPR004995">
    <property type="entry name" value="Spore_Ger"/>
</dbReference>
<accession>A0A4Y8Q1R1</accession>
<evidence type="ECO:0000313" key="4">
    <source>
        <dbReference type="EMBL" id="TFE87312.1"/>
    </source>
</evidence>
<dbReference type="PIRSF" id="PIRSF005690">
    <property type="entry name" value="GerBA"/>
    <property type="match status" value="1"/>
</dbReference>
<keyword evidence="3" id="KW-1133">Transmembrane helix</keyword>
<dbReference type="AlphaFoldDB" id="A0A4Y8Q1R1"/>
<dbReference type="EMBL" id="MYFO01000014">
    <property type="protein sequence ID" value="TFE87312.1"/>
    <property type="molecule type" value="Genomic_DNA"/>
</dbReference>
<dbReference type="OrthoDB" id="1726708at2"/>
<protein>
    <submittedName>
        <fullName evidence="4">Spore germination protein</fullName>
    </submittedName>
</protein>
<evidence type="ECO:0000256" key="1">
    <source>
        <dbReference type="ARBA" id="ARBA00005278"/>
    </source>
</evidence>
<dbReference type="GO" id="GO:0016020">
    <property type="term" value="C:membrane"/>
    <property type="evidence" value="ECO:0007669"/>
    <property type="project" value="InterPro"/>
</dbReference>
<reference evidence="4 5" key="1">
    <citation type="submission" date="2017-03" db="EMBL/GenBank/DDBJ databases">
        <title>Isolation of Levoglucosan Utilizing Bacteria.</title>
        <authorList>
            <person name="Arya A.S."/>
        </authorList>
    </citation>
    <scope>NUCLEOTIDE SEQUENCE [LARGE SCALE GENOMIC DNA]</scope>
    <source>
        <strain evidence="4 5">MEC069</strain>
    </source>
</reference>
<organism evidence="4 5">
    <name type="scientific">Paenibacillus athensensis</name>
    <dbReference type="NCBI Taxonomy" id="1967502"/>
    <lineage>
        <taxon>Bacteria</taxon>
        <taxon>Bacillati</taxon>
        <taxon>Bacillota</taxon>
        <taxon>Bacilli</taxon>
        <taxon>Bacillales</taxon>
        <taxon>Paenibacillaceae</taxon>
        <taxon>Paenibacillus</taxon>
    </lineage>
</organism>
<proteinExistence type="inferred from homology"/>
<sequence length="511" mass="56804">MSELFGRISKQAQRAEFAYSEPDPDGVGEPSLPTSLHEVEAQLHEQLGESPDIKQRVLTVDLRLKLLVVYTEGLSNPKHLLETLVDAELTDGLSEPAPSEVPDRLKQTVIAEGPVADIRSMMGACRFILSGYTVIFIEGSQLALAVGTKELKQRPIEEPITQSVVRGPREGFTESLRENTALVRRRIKDPRLRLEQMLIGSLTSTDVGMMYMKEIARAETVEDVRRQLQQIDIESVLESSYIEEMLQVDKPYSLFPTIFNTERPDVVAAALLEGRIAIFVEGTPFVLLVPALFVHFFQSGEDYYQRFDFSTLIRLLRFMSMLLTLLMPSLYIAVTTFHQEMLPTTLLLSLMSQREGVPFPAFIESLIMEVTFEILREAGVRMPKSIGQSVSIVGTLVIGQAAVEAGLVSAAMVIVVSVTAISNFVLPAFNIGISTRMLRFVFMGLAAIFGLYGIFLGIIVLLLHLASMESFGIPYMSTLASFQLGDQKDSLFRLPLWFRPGRSGGSGRSKR</sequence>
<dbReference type="Pfam" id="PF03323">
    <property type="entry name" value="GerA"/>
    <property type="match status" value="1"/>
</dbReference>
<feature type="transmembrane region" description="Helical" evidence="3">
    <location>
        <begin position="441"/>
        <end position="466"/>
    </location>
</feature>
<dbReference type="RefSeq" id="WP_134753217.1">
    <property type="nucleotide sequence ID" value="NZ_MYFO02000002.1"/>
</dbReference>
<feature type="transmembrane region" description="Helical" evidence="3">
    <location>
        <begin position="276"/>
        <end position="297"/>
    </location>
</feature>
<keyword evidence="2 3" id="KW-0472">Membrane</keyword>
<gene>
    <name evidence="4" type="ORF">B5M42_12290</name>
</gene>
<feature type="transmembrane region" description="Helical" evidence="3">
    <location>
        <begin position="409"/>
        <end position="429"/>
    </location>
</feature>
<dbReference type="InterPro" id="IPR050768">
    <property type="entry name" value="UPF0353/GerABKA_families"/>
</dbReference>
<evidence type="ECO:0000256" key="3">
    <source>
        <dbReference type="SAM" id="Phobius"/>
    </source>
</evidence>
<keyword evidence="3" id="KW-0812">Transmembrane</keyword>
<feature type="transmembrane region" description="Helical" evidence="3">
    <location>
        <begin position="318"/>
        <end position="337"/>
    </location>
</feature>
<dbReference type="PANTHER" id="PTHR22550:SF5">
    <property type="entry name" value="LEUCINE ZIPPER PROTEIN 4"/>
    <property type="match status" value="1"/>
</dbReference>
<evidence type="ECO:0000256" key="2">
    <source>
        <dbReference type="ARBA" id="ARBA00023136"/>
    </source>
</evidence>